<dbReference type="Gene3D" id="2.130.10.10">
    <property type="entry name" value="YVTN repeat-like/Quinoprotein amine dehydrogenase"/>
    <property type="match status" value="2"/>
</dbReference>
<evidence type="ECO:0000256" key="2">
    <source>
        <dbReference type="SAM" id="SignalP"/>
    </source>
</evidence>
<keyword evidence="1 2" id="KW-0732">Signal</keyword>
<gene>
    <name evidence="4" type="ORF">MTP08_00505</name>
</gene>
<keyword evidence="5" id="KW-1185">Reference proteome</keyword>
<dbReference type="Pfam" id="PF18962">
    <property type="entry name" value="Por_Secre_tail"/>
    <property type="match status" value="1"/>
</dbReference>
<dbReference type="CDD" id="cd15482">
    <property type="entry name" value="Sialidase_non-viral"/>
    <property type="match status" value="1"/>
</dbReference>
<proteinExistence type="predicted"/>
<reference evidence="4 5" key="1">
    <citation type="submission" date="2022-03" db="EMBL/GenBank/DDBJ databases">
        <title>Chryseobacterium sp. isolated from the Andong Sikhe.</title>
        <authorList>
            <person name="Won M."/>
            <person name="Kim S.-J."/>
            <person name="Kwon S.-W."/>
        </authorList>
    </citation>
    <scope>NUCLEOTIDE SEQUENCE [LARGE SCALE GENOMIC DNA]</scope>
    <source>
        <strain evidence="4 5">ADR-1</strain>
    </source>
</reference>
<dbReference type="SUPFAM" id="SSF110296">
    <property type="entry name" value="Oligoxyloglucan reducing end-specific cellobiohydrolase"/>
    <property type="match status" value="1"/>
</dbReference>
<evidence type="ECO:0000313" key="5">
    <source>
        <dbReference type="Proteomes" id="UP000831068"/>
    </source>
</evidence>
<feature type="chain" id="PRO_5045267502" evidence="2">
    <location>
        <begin position="20"/>
        <end position="452"/>
    </location>
</feature>
<name>A0ABY4BGK2_9FLAO</name>
<evidence type="ECO:0000256" key="1">
    <source>
        <dbReference type="ARBA" id="ARBA00022729"/>
    </source>
</evidence>
<accession>A0ABY4BGK2</accession>
<dbReference type="InterPro" id="IPR015943">
    <property type="entry name" value="WD40/YVTN_repeat-like_dom_sf"/>
</dbReference>
<protein>
    <submittedName>
        <fullName evidence="4">T9SS type A sorting domain-containing protein</fullName>
    </submittedName>
</protein>
<evidence type="ECO:0000313" key="4">
    <source>
        <dbReference type="EMBL" id="UOE38292.1"/>
    </source>
</evidence>
<dbReference type="NCBIfam" id="TIGR04183">
    <property type="entry name" value="Por_Secre_tail"/>
    <property type="match status" value="1"/>
</dbReference>
<sequence>MKRTLLSAFVLIFSTSAFAQYWGTQNSGFSTASRGISGLEVFDSNVVWAFAYDGGSTNPPNVQEFTKTSNGGTTWTAGSINVGNPALTITNISGVSATTAWVGALLSTSSDGIGAVYKTTNGGVTWTAQQPFSTAGESFLNFVHAFDANNVIAGGDPENGEFELYTSSNGGTSWTRVASANIPNPQGSEYGYNAGYYAVGNNIFFYTNQGRVYKSTDKGLTWNVAFTGSSYGLTDFGGSSVNGDMAWSDANRGIVMKKTFTGTGSSATPTGLEIYRTTDGGTTWSSVTFTGINASNKINDITYIPGTNFLVATSTSGGSWKSLDNGTTWASLDTGVQHLAVRCSDVNTCFSGGFNTSSTAGGMFKSTQNLGVADVKKTKNSINAYPNPTKDFVSIKTDKKIVSSSLLDFSGKVVSKGDFSGKADLRSLEKGIYLLKVEFVDGTSAIEKIIKE</sequence>
<organism evidence="4 5">
    <name type="scientific">Chryseobacterium oryzae</name>
    <dbReference type="NCBI Taxonomy" id="2929799"/>
    <lineage>
        <taxon>Bacteria</taxon>
        <taxon>Pseudomonadati</taxon>
        <taxon>Bacteroidota</taxon>
        <taxon>Flavobacteriia</taxon>
        <taxon>Flavobacteriales</taxon>
        <taxon>Weeksellaceae</taxon>
        <taxon>Chryseobacterium group</taxon>
        <taxon>Chryseobacterium</taxon>
    </lineage>
</organism>
<dbReference type="EMBL" id="CP094529">
    <property type="protein sequence ID" value="UOE38292.1"/>
    <property type="molecule type" value="Genomic_DNA"/>
</dbReference>
<dbReference type="Proteomes" id="UP000831068">
    <property type="component" value="Chromosome"/>
</dbReference>
<feature type="domain" description="Secretion system C-terminal sorting" evidence="3">
    <location>
        <begin position="385"/>
        <end position="450"/>
    </location>
</feature>
<dbReference type="RefSeq" id="WP_243576601.1">
    <property type="nucleotide sequence ID" value="NZ_CP094529.1"/>
</dbReference>
<evidence type="ECO:0000259" key="3">
    <source>
        <dbReference type="Pfam" id="PF18962"/>
    </source>
</evidence>
<dbReference type="InterPro" id="IPR026444">
    <property type="entry name" value="Secre_tail"/>
</dbReference>
<feature type="signal peptide" evidence="2">
    <location>
        <begin position="1"/>
        <end position="19"/>
    </location>
</feature>